<evidence type="ECO:0000313" key="6">
    <source>
        <dbReference type="EMBL" id="GES21187.1"/>
    </source>
</evidence>
<dbReference type="PROSITE" id="PS51257">
    <property type="entry name" value="PROKAR_LIPOPROTEIN"/>
    <property type="match status" value="1"/>
</dbReference>
<dbReference type="GO" id="GO:0042597">
    <property type="term" value="C:periplasmic space"/>
    <property type="evidence" value="ECO:0007669"/>
    <property type="project" value="UniProtKB-SubCell"/>
</dbReference>
<evidence type="ECO:0000259" key="5">
    <source>
        <dbReference type="Pfam" id="PF09084"/>
    </source>
</evidence>
<dbReference type="Pfam" id="PF09084">
    <property type="entry name" value="NMT1"/>
    <property type="match status" value="1"/>
</dbReference>
<dbReference type="OrthoDB" id="5348911at2"/>
<evidence type="ECO:0000313" key="7">
    <source>
        <dbReference type="Proteomes" id="UP000377595"/>
    </source>
</evidence>
<sequence length="312" mass="32407">MGRALLLAALLLVSACGSTDPAPAAQEGGKDKVNAGVIAIVDTAPIHLGKAKGFFDKQNIDLTITAVQGGAASISGVVSGQFQFAFANTTSLLTAREQGLPLKVVANGVNSTGETGKDFSAVLVKGDSPIQSAADLPGKTVSVNQLKNIGDTTIRATVRKAGADPATIEFVELAFPDAPAALQNGRVDAIWVVEPFVSQAISQGARAVAWNYAEATPDLTVAMYFTGGDTDPDLVKRFTAAMNESLDYAQAHPEEAREILKSYTKIAPEVIAQITLPKWPAQVNRDSVQAIADAALGDGVLKNKADIAALLP</sequence>
<feature type="domain" description="SsuA/THI5-like" evidence="5">
    <location>
        <begin position="42"/>
        <end position="256"/>
    </location>
</feature>
<dbReference type="InterPro" id="IPR015168">
    <property type="entry name" value="SsuA/THI5"/>
</dbReference>
<dbReference type="RefSeq" id="WP_155346187.1">
    <property type="nucleotide sequence ID" value="NZ_BAAAHM010000003.1"/>
</dbReference>
<dbReference type="PANTHER" id="PTHR30024:SF47">
    <property type="entry name" value="TAURINE-BINDING PERIPLASMIC PROTEIN"/>
    <property type="match status" value="1"/>
</dbReference>
<evidence type="ECO:0000256" key="3">
    <source>
        <dbReference type="ARBA" id="ARBA00022729"/>
    </source>
</evidence>
<dbReference type="Gene3D" id="3.40.190.10">
    <property type="entry name" value="Periplasmic binding protein-like II"/>
    <property type="match status" value="2"/>
</dbReference>
<keyword evidence="3 4" id="KW-0732">Signal</keyword>
<feature type="signal peptide" evidence="4">
    <location>
        <begin position="1"/>
        <end position="24"/>
    </location>
</feature>
<dbReference type="SUPFAM" id="SSF53850">
    <property type="entry name" value="Periplasmic binding protein-like II"/>
    <property type="match status" value="1"/>
</dbReference>
<feature type="chain" id="PRO_5024416489" description="SsuA/THI5-like domain-containing protein" evidence="4">
    <location>
        <begin position="25"/>
        <end position="312"/>
    </location>
</feature>
<comment type="caution">
    <text evidence="6">The sequence shown here is derived from an EMBL/GenBank/DDBJ whole genome shotgun (WGS) entry which is preliminary data.</text>
</comment>
<dbReference type="Proteomes" id="UP000377595">
    <property type="component" value="Unassembled WGS sequence"/>
</dbReference>
<comment type="similarity">
    <text evidence="2">Belongs to the bacterial solute-binding protein SsuA/TauA family.</text>
</comment>
<accession>A0A5M3XI53</accession>
<organism evidence="6 7">
    <name type="scientific">Acrocarpospora pleiomorpha</name>
    <dbReference type="NCBI Taxonomy" id="90975"/>
    <lineage>
        <taxon>Bacteria</taxon>
        <taxon>Bacillati</taxon>
        <taxon>Actinomycetota</taxon>
        <taxon>Actinomycetes</taxon>
        <taxon>Streptosporangiales</taxon>
        <taxon>Streptosporangiaceae</taxon>
        <taxon>Acrocarpospora</taxon>
    </lineage>
</organism>
<gene>
    <name evidence="6" type="ORF">Aple_040830</name>
</gene>
<dbReference type="PANTHER" id="PTHR30024">
    <property type="entry name" value="ALIPHATIC SULFONATES-BINDING PROTEIN-RELATED"/>
    <property type="match status" value="1"/>
</dbReference>
<protein>
    <recommendedName>
        <fullName evidence="5">SsuA/THI5-like domain-containing protein</fullName>
    </recommendedName>
</protein>
<proteinExistence type="inferred from homology"/>
<evidence type="ECO:0000256" key="1">
    <source>
        <dbReference type="ARBA" id="ARBA00004418"/>
    </source>
</evidence>
<comment type="subcellular location">
    <subcellularLocation>
        <location evidence="1">Periplasm</location>
    </subcellularLocation>
</comment>
<evidence type="ECO:0000256" key="4">
    <source>
        <dbReference type="SAM" id="SignalP"/>
    </source>
</evidence>
<evidence type="ECO:0000256" key="2">
    <source>
        <dbReference type="ARBA" id="ARBA00010742"/>
    </source>
</evidence>
<name>A0A5M3XI53_9ACTN</name>
<reference evidence="6 7" key="1">
    <citation type="submission" date="2019-10" db="EMBL/GenBank/DDBJ databases">
        <title>Whole genome shotgun sequence of Acrocarpospora pleiomorpha NBRC 16267.</title>
        <authorList>
            <person name="Ichikawa N."/>
            <person name="Kimura A."/>
            <person name="Kitahashi Y."/>
            <person name="Komaki H."/>
            <person name="Oguchi A."/>
        </authorList>
    </citation>
    <scope>NUCLEOTIDE SEQUENCE [LARGE SCALE GENOMIC DNA]</scope>
    <source>
        <strain evidence="6 7">NBRC 16267</strain>
    </source>
</reference>
<dbReference type="EMBL" id="BLAF01000021">
    <property type="protein sequence ID" value="GES21187.1"/>
    <property type="molecule type" value="Genomic_DNA"/>
</dbReference>
<dbReference type="AlphaFoldDB" id="A0A5M3XI53"/>
<keyword evidence="7" id="KW-1185">Reference proteome</keyword>